<dbReference type="RefSeq" id="XP_013848856.1">
    <property type="nucleotide sequence ID" value="XM_013993402.1"/>
</dbReference>
<feature type="compositionally biased region" description="Low complexity" evidence="1">
    <location>
        <begin position="348"/>
        <end position="361"/>
    </location>
</feature>
<evidence type="ECO:0000259" key="2">
    <source>
        <dbReference type="PROSITE" id="PS50057"/>
    </source>
</evidence>
<protein>
    <submittedName>
        <fullName evidence="3">FERM domain containing 6</fullName>
    </submittedName>
</protein>
<evidence type="ECO:0000313" key="3">
    <source>
        <dbReference type="Ensembl" id="ENSSSCP00070000137.1"/>
    </source>
</evidence>
<dbReference type="PANTHER" id="PTHR13429:SF11">
    <property type="entry name" value="FERM DOMAIN-CONTAINING PROTEIN 6"/>
    <property type="match status" value="1"/>
</dbReference>
<dbReference type="Proteomes" id="UP000314985">
    <property type="component" value="Chromosome 1"/>
</dbReference>
<dbReference type="Pfam" id="PF00373">
    <property type="entry name" value="FERM_M"/>
    <property type="match status" value="1"/>
</dbReference>
<reference evidence="3" key="2">
    <citation type="submission" date="2025-08" db="UniProtKB">
        <authorList>
            <consortium name="Ensembl"/>
        </authorList>
    </citation>
    <scope>IDENTIFICATION</scope>
</reference>
<reference evidence="3 4" key="1">
    <citation type="submission" date="2017-08" db="EMBL/GenBank/DDBJ databases">
        <title>USMARCv1.0.</title>
        <authorList>
            <person name="Hannum G.I."/>
            <person name="Koren S."/>
            <person name="Schroeder S.G."/>
            <person name="Chin S.C."/>
            <person name="Nonneman D.J."/>
            <person name="Becker S.A."/>
            <person name="Rosen B.D."/>
            <person name="Bickhart D.M."/>
            <person name="Putnam N.H."/>
            <person name="Green R.E."/>
            <person name="Tuggle C.K."/>
            <person name="Liu H."/>
            <person name="Rohrer G.A."/>
            <person name="Warr A."/>
            <person name="Hall R."/>
            <person name="Kim K."/>
            <person name="Hume D.A."/>
            <person name="Talbot R."/>
            <person name="Chow W."/>
            <person name="Howe K."/>
            <person name="Schwartz A.S."/>
            <person name="Watson M."/>
            <person name="Archibald A.L."/>
            <person name="Phillippy A.M."/>
            <person name="Smith T.P.L."/>
        </authorList>
    </citation>
    <scope>NUCLEOTIDE SEQUENCE [LARGE SCALE GENOMIC DNA]</scope>
</reference>
<dbReference type="PANTHER" id="PTHR13429">
    <property type="entry name" value="FERM DOMAIN (PROTEIN4.1-EZRIN-RADIXIN-MOESIN) FAMILY"/>
    <property type="match status" value="1"/>
</dbReference>
<dbReference type="Gene3D" id="1.20.80.10">
    <property type="match status" value="1"/>
</dbReference>
<dbReference type="Ensembl" id="ENSSSCT00070000174.1">
    <property type="protein sequence ID" value="ENSSSCP00070000137.1"/>
    <property type="gene ID" value="ENSSSCG00070000095.1"/>
</dbReference>
<name>A0A4X1SDT9_PIG</name>
<dbReference type="InterPro" id="IPR019748">
    <property type="entry name" value="FERM_central"/>
</dbReference>
<dbReference type="CDD" id="cd14473">
    <property type="entry name" value="FERM_B-lobe"/>
    <property type="match status" value="1"/>
</dbReference>
<dbReference type="SUPFAM" id="SSF47031">
    <property type="entry name" value="Second domain of FERM"/>
    <property type="match status" value="1"/>
</dbReference>
<dbReference type="Pfam" id="PF09380">
    <property type="entry name" value="FERM_C"/>
    <property type="match status" value="1"/>
</dbReference>
<dbReference type="CTD" id="122786"/>
<feature type="region of interest" description="Disordered" evidence="1">
    <location>
        <begin position="287"/>
        <end position="374"/>
    </location>
</feature>
<dbReference type="InterPro" id="IPR018980">
    <property type="entry name" value="FERM_PH-like_C"/>
</dbReference>
<feature type="compositionally biased region" description="Low complexity" evidence="1">
    <location>
        <begin position="307"/>
        <end position="318"/>
    </location>
</feature>
<dbReference type="InterPro" id="IPR000299">
    <property type="entry name" value="FERM_domain"/>
</dbReference>
<accession>A0A4X1SDT9</accession>
<dbReference type="GeneID" id="100157790"/>
<evidence type="ECO:0000313" key="4">
    <source>
        <dbReference type="Proteomes" id="UP000314985"/>
    </source>
</evidence>
<dbReference type="Gene3D" id="2.30.29.30">
    <property type="entry name" value="Pleckstrin-homology domain (PH domain)/Phosphotyrosine-binding domain (PTB)"/>
    <property type="match status" value="1"/>
</dbReference>
<dbReference type="InterPro" id="IPR014352">
    <property type="entry name" value="FERM/acyl-CoA-bd_prot_sf"/>
</dbReference>
<dbReference type="InterPro" id="IPR047145">
    <property type="entry name" value="FRMD6-like"/>
</dbReference>
<evidence type="ECO:0000256" key="1">
    <source>
        <dbReference type="SAM" id="MobiDB-lite"/>
    </source>
</evidence>
<organism evidence="3 4">
    <name type="scientific">Sus scrofa</name>
    <name type="common">Pig</name>
    <dbReference type="NCBI Taxonomy" id="9823"/>
    <lineage>
        <taxon>Eukaryota</taxon>
        <taxon>Metazoa</taxon>
        <taxon>Chordata</taxon>
        <taxon>Craniata</taxon>
        <taxon>Vertebrata</taxon>
        <taxon>Euteleostomi</taxon>
        <taxon>Mammalia</taxon>
        <taxon>Eutheria</taxon>
        <taxon>Laurasiatheria</taxon>
        <taxon>Artiodactyla</taxon>
        <taxon>Suina</taxon>
        <taxon>Suidae</taxon>
        <taxon>Sus</taxon>
    </lineage>
</organism>
<dbReference type="InterPro" id="IPR035963">
    <property type="entry name" value="FERM_2"/>
</dbReference>
<dbReference type="PROSITE" id="PS50057">
    <property type="entry name" value="FERM_3"/>
    <property type="match status" value="1"/>
</dbReference>
<dbReference type="CDD" id="cd13185">
    <property type="entry name" value="FERM_C_FRMD1_FRMD6"/>
    <property type="match status" value="1"/>
</dbReference>
<dbReference type="KEGG" id="ssc:100157790"/>
<dbReference type="FunFam" id="2.30.29.30:FF:000134">
    <property type="entry name" value="Putative FERM domain-containing protein 6"/>
    <property type="match status" value="1"/>
</dbReference>
<dbReference type="OrthoDB" id="5957665at2759"/>
<dbReference type="AlphaFoldDB" id="A0A4X1SDT9"/>
<dbReference type="FunFam" id="1.20.80.10:FF:000015">
    <property type="entry name" value="FERM domain-containing protein 6 isoform X2"/>
    <property type="match status" value="1"/>
</dbReference>
<dbReference type="SUPFAM" id="SSF50729">
    <property type="entry name" value="PH domain-like"/>
    <property type="match status" value="1"/>
</dbReference>
<proteinExistence type="predicted"/>
<gene>
    <name evidence="3" type="primary">FRMD6</name>
</gene>
<dbReference type="SMART" id="SM01196">
    <property type="entry name" value="FERM_C"/>
    <property type="match status" value="1"/>
</dbReference>
<feature type="domain" description="FERM" evidence="2">
    <location>
        <begin position="1"/>
        <end position="251"/>
    </location>
</feature>
<sequence length="545" mass="62573">MELSQKLYKYCPKEWKKEASKGIDQFGPPMIIHFRVQYYVENGRLISDRAARFYYYWHLRKQVLHSQCVLREEAYFLLAAFALQADLGNFKRNEHHGKYFEPEAYFPSWVVSKRGKDYILKHIPNMHKDQFALTASEAHLKYIKEAVRLDDVAVHYYRLYKDKREIEASLTLGLTMRGIQIFQNLGEEKQLLYDFPWTNVGKLVFVGKKFEILPDGLPSARKLIYYTGCPSRSRHLLQLLSNSHRLYMNLQPILRHIRKLEENEEKKQYRESYISDNLDLDMDQLEKRSRASGSSAGSMKHKRLSRHSTASHSSSHTSGIEADTKPRDTGPEDTYPGSAIHRKLKTCSSMTSHGSSHTSGVESGGKDRLEEDSQDDEIEMLVDDPRDLEQMNEESLEVSPDMCIYITEDMLLSRKLNGHSGLIVKELGSSTSSSSETVVKLRGQSADSLPQTICRKPKTSTDRHSLSLDDIRLYQKDFLRIAGLCQDAAQSYTFGCGHELDEEGLYCSSCLAQQCVNIQDAFPVKRTSKYFSLDLTHDEVPEFVV</sequence>
<dbReference type="InterPro" id="IPR011993">
    <property type="entry name" value="PH-like_dom_sf"/>
</dbReference>
<dbReference type="InterPro" id="IPR041781">
    <property type="entry name" value="FRMD6-FERM_C"/>
</dbReference>